<dbReference type="InterPro" id="IPR013761">
    <property type="entry name" value="SAM/pointed_sf"/>
</dbReference>
<dbReference type="SUPFAM" id="SSF47769">
    <property type="entry name" value="SAM/Pointed domain"/>
    <property type="match status" value="1"/>
</dbReference>
<evidence type="ECO:0000313" key="2">
    <source>
        <dbReference type="EMBL" id="EKX39209.1"/>
    </source>
</evidence>
<protein>
    <recommendedName>
        <fullName evidence="1">SAM domain-containing protein</fullName>
    </recommendedName>
</protein>
<reference evidence="3" key="3">
    <citation type="submission" date="2016-03" db="UniProtKB">
        <authorList>
            <consortium name="EnsemblProtists"/>
        </authorList>
    </citation>
    <scope>IDENTIFICATION</scope>
</reference>
<dbReference type="GeneID" id="17295995"/>
<dbReference type="InterPro" id="IPR001660">
    <property type="entry name" value="SAM"/>
</dbReference>
<dbReference type="Pfam" id="PF00536">
    <property type="entry name" value="SAM_1"/>
    <property type="match status" value="1"/>
</dbReference>
<reference evidence="2 4" key="1">
    <citation type="journal article" date="2012" name="Nature">
        <title>Algal genomes reveal evolutionary mosaicism and the fate of nucleomorphs.</title>
        <authorList>
            <consortium name="DOE Joint Genome Institute"/>
            <person name="Curtis B.A."/>
            <person name="Tanifuji G."/>
            <person name="Burki F."/>
            <person name="Gruber A."/>
            <person name="Irimia M."/>
            <person name="Maruyama S."/>
            <person name="Arias M.C."/>
            <person name="Ball S.G."/>
            <person name="Gile G.H."/>
            <person name="Hirakawa Y."/>
            <person name="Hopkins J.F."/>
            <person name="Kuo A."/>
            <person name="Rensing S.A."/>
            <person name="Schmutz J."/>
            <person name="Symeonidi A."/>
            <person name="Elias M."/>
            <person name="Eveleigh R.J."/>
            <person name="Herman E.K."/>
            <person name="Klute M.J."/>
            <person name="Nakayama T."/>
            <person name="Obornik M."/>
            <person name="Reyes-Prieto A."/>
            <person name="Armbrust E.V."/>
            <person name="Aves S.J."/>
            <person name="Beiko R.G."/>
            <person name="Coutinho P."/>
            <person name="Dacks J.B."/>
            <person name="Durnford D.G."/>
            <person name="Fast N.M."/>
            <person name="Green B.R."/>
            <person name="Grisdale C.J."/>
            <person name="Hempel F."/>
            <person name="Henrissat B."/>
            <person name="Hoppner M.P."/>
            <person name="Ishida K."/>
            <person name="Kim E."/>
            <person name="Koreny L."/>
            <person name="Kroth P.G."/>
            <person name="Liu Y."/>
            <person name="Malik S.B."/>
            <person name="Maier U.G."/>
            <person name="McRose D."/>
            <person name="Mock T."/>
            <person name="Neilson J.A."/>
            <person name="Onodera N.T."/>
            <person name="Poole A.M."/>
            <person name="Pritham E.J."/>
            <person name="Richards T.A."/>
            <person name="Rocap G."/>
            <person name="Roy S.W."/>
            <person name="Sarai C."/>
            <person name="Schaack S."/>
            <person name="Shirato S."/>
            <person name="Slamovits C.H."/>
            <person name="Spencer D.F."/>
            <person name="Suzuki S."/>
            <person name="Worden A.Z."/>
            <person name="Zauner S."/>
            <person name="Barry K."/>
            <person name="Bell C."/>
            <person name="Bharti A.K."/>
            <person name="Crow J.A."/>
            <person name="Grimwood J."/>
            <person name="Kramer R."/>
            <person name="Lindquist E."/>
            <person name="Lucas S."/>
            <person name="Salamov A."/>
            <person name="McFadden G.I."/>
            <person name="Lane C.E."/>
            <person name="Keeling P.J."/>
            <person name="Gray M.W."/>
            <person name="Grigoriev I.V."/>
            <person name="Archibald J.M."/>
        </authorList>
    </citation>
    <scope>NUCLEOTIDE SEQUENCE</scope>
    <source>
        <strain evidence="2 4">CCMP2712</strain>
    </source>
</reference>
<sequence>MEEWTVGDVQDFLEICRPKLGSKVYDYQRIVAENDVDGEVLLDITDEEMSRLGIKSLGHRMYITKMLRLYFPSNKSNNDAAATSSVESNSSSASALRTTYVQQAAPPADVVEERFVFTPATMSQSTSNYQNAAGVQNFPRA</sequence>
<dbReference type="KEGG" id="gtt:GUITHDRAFT_154480"/>
<dbReference type="Gene3D" id="1.10.150.50">
    <property type="entry name" value="Transcription Factor, Ets-1"/>
    <property type="match status" value="1"/>
</dbReference>
<dbReference type="RefSeq" id="XP_005826189.1">
    <property type="nucleotide sequence ID" value="XM_005826132.1"/>
</dbReference>
<dbReference type="OrthoDB" id="8883818at2759"/>
<name>L1ITJ6_GUITC</name>
<dbReference type="EMBL" id="JH993041">
    <property type="protein sequence ID" value="EKX39209.1"/>
    <property type="molecule type" value="Genomic_DNA"/>
</dbReference>
<dbReference type="PROSITE" id="PS50105">
    <property type="entry name" value="SAM_DOMAIN"/>
    <property type="match status" value="1"/>
</dbReference>
<dbReference type="Proteomes" id="UP000011087">
    <property type="component" value="Unassembled WGS sequence"/>
</dbReference>
<reference evidence="4" key="2">
    <citation type="submission" date="2012-11" db="EMBL/GenBank/DDBJ databases">
        <authorList>
            <person name="Kuo A."/>
            <person name="Curtis B.A."/>
            <person name="Tanifuji G."/>
            <person name="Burki F."/>
            <person name="Gruber A."/>
            <person name="Irimia M."/>
            <person name="Maruyama S."/>
            <person name="Arias M.C."/>
            <person name="Ball S.G."/>
            <person name="Gile G.H."/>
            <person name="Hirakawa Y."/>
            <person name="Hopkins J.F."/>
            <person name="Rensing S.A."/>
            <person name="Schmutz J."/>
            <person name="Symeonidi A."/>
            <person name="Elias M."/>
            <person name="Eveleigh R.J."/>
            <person name="Herman E.K."/>
            <person name="Klute M.J."/>
            <person name="Nakayama T."/>
            <person name="Obornik M."/>
            <person name="Reyes-Prieto A."/>
            <person name="Armbrust E.V."/>
            <person name="Aves S.J."/>
            <person name="Beiko R.G."/>
            <person name="Coutinho P."/>
            <person name="Dacks J.B."/>
            <person name="Durnford D.G."/>
            <person name="Fast N.M."/>
            <person name="Green B.R."/>
            <person name="Grisdale C."/>
            <person name="Hempe F."/>
            <person name="Henrissat B."/>
            <person name="Hoppner M.P."/>
            <person name="Ishida K.-I."/>
            <person name="Kim E."/>
            <person name="Koreny L."/>
            <person name="Kroth P.G."/>
            <person name="Liu Y."/>
            <person name="Malik S.-B."/>
            <person name="Maier U.G."/>
            <person name="McRose D."/>
            <person name="Mock T."/>
            <person name="Neilson J.A."/>
            <person name="Onodera N.T."/>
            <person name="Poole A.M."/>
            <person name="Pritham E.J."/>
            <person name="Richards T.A."/>
            <person name="Rocap G."/>
            <person name="Roy S.W."/>
            <person name="Sarai C."/>
            <person name="Schaack S."/>
            <person name="Shirato S."/>
            <person name="Slamovits C.H."/>
            <person name="Spencer D.F."/>
            <person name="Suzuki S."/>
            <person name="Worden A.Z."/>
            <person name="Zauner S."/>
            <person name="Barry K."/>
            <person name="Bell C."/>
            <person name="Bharti A.K."/>
            <person name="Crow J.A."/>
            <person name="Grimwood J."/>
            <person name="Kramer R."/>
            <person name="Lindquist E."/>
            <person name="Lucas S."/>
            <person name="Salamov A."/>
            <person name="McFadden G.I."/>
            <person name="Lane C.E."/>
            <person name="Keeling P.J."/>
            <person name="Gray M.W."/>
            <person name="Grigoriev I.V."/>
            <person name="Archibald J.M."/>
        </authorList>
    </citation>
    <scope>NUCLEOTIDE SEQUENCE</scope>
    <source>
        <strain evidence="4">CCMP2712</strain>
    </source>
</reference>
<evidence type="ECO:0000259" key="1">
    <source>
        <dbReference type="PROSITE" id="PS50105"/>
    </source>
</evidence>
<gene>
    <name evidence="2" type="ORF">GUITHDRAFT_154480</name>
</gene>
<evidence type="ECO:0000313" key="4">
    <source>
        <dbReference type="Proteomes" id="UP000011087"/>
    </source>
</evidence>
<accession>L1ITJ6</accession>
<organism evidence="2">
    <name type="scientific">Guillardia theta (strain CCMP2712)</name>
    <name type="common">Cryptophyte</name>
    <dbReference type="NCBI Taxonomy" id="905079"/>
    <lineage>
        <taxon>Eukaryota</taxon>
        <taxon>Cryptophyceae</taxon>
        <taxon>Pyrenomonadales</taxon>
        <taxon>Geminigeraceae</taxon>
        <taxon>Guillardia</taxon>
    </lineage>
</organism>
<dbReference type="PaxDb" id="55529-EKX39209"/>
<dbReference type="EnsemblProtists" id="EKX39209">
    <property type="protein sequence ID" value="EKX39209"/>
    <property type="gene ID" value="GUITHDRAFT_154480"/>
</dbReference>
<dbReference type="SMART" id="SM00454">
    <property type="entry name" value="SAM"/>
    <property type="match status" value="1"/>
</dbReference>
<proteinExistence type="predicted"/>
<feature type="non-terminal residue" evidence="2">
    <location>
        <position position="1"/>
    </location>
</feature>
<keyword evidence="4" id="KW-1185">Reference proteome</keyword>
<dbReference type="HOGENOM" id="CLU_1830444_0_0_1"/>
<dbReference type="OMA" id="DNIAGHS"/>
<evidence type="ECO:0000313" key="3">
    <source>
        <dbReference type="EnsemblProtists" id="EKX39209"/>
    </source>
</evidence>
<dbReference type="AlphaFoldDB" id="L1ITJ6"/>
<feature type="domain" description="SAM" evidence="1">
    <location>
        <begin position="4"/>
        <end position="73"/>
    </location>
</feature>